<dbReference type="Pfam" id="PF04229">
    <property type="entry name" value="GrpB"/>
    <property type="match status" value="1"/>
</dbReference>
<dbReference type="AlphaFoldDB" id="A0A9W6M9N7"/>
<dbReference type="Proteomes" id="UP001142325">
    <property type="component" value="Unassembled WGS sequence"/>
</dbReference>
<dbReference type="PANTHER" id="PTHR34822">
    <property type="entry name" value="GRPB DOMAIN PROTEIN (AFU_ORTHOLOGUE AFUA_1G01530)"/>
    <property type="match status" value="1"/>
</dbReference>
<sequence>MEDRHTVAGDSNPAALVEYQSEWPRRAELLLARIRTAILKIDGADDACFDHIGSTAVPGLAAKPLIDLQVRILPLPAEAELSESLAPLGFERARGSRPDSPGVDRDIPRGSTRLDLRIWEKSLFWSDKHQAILHIRRTDSPWGQYTVWFRDWLRANSEARERYESVKRALSAQQIGKADYDDYTRAKTAFFDEVQAEFEGWAAQR</sequence>
<dbReference type="SUPFAM" id="SSF81301">
    <property type="entry name" value="Nucleotidyltransferase"/>
    <property type="match status" value="1"/>
</dbReference>
<gene>
    <name evidence="1" type="ORF">GCM10017596_20940</name>
</gene>
<accession>A0A9W6M9N7</accession>
<dbReference type="EMBL" id="BSET01000002">
    <property type="protein sequence ID" value="GLK02379.1"/>
    <property type="molecule type" value="Genomic_DNA"/>
</dbReference>
<dbReference type="Gene3D" id="3.30.460.10">
    <property type="entry name" value="Beta Polymerase, domain 2"/>
    <property type="match status" value="1"/>
</dbReference>
<dbReference type="InterPro" id="IPR043519">
    <property type="entry name" value="NT_sf"/>
</dbReference>
<dbReference type="RefSeq" id="WP_204939927.1">
    <property type="nucleotide sequence ID" value="NZ_BAAAUM010000002.1"/>
</dbReference>
<evidence type="ECO:0008006" key="3">
    <source>
        <dbReference type="Google" id="ProtNLM"/>
    </source>
</evidence>
<dbReference type="PANTHER" id="PTHR34822:SF1">
    <property type="entry name" value="GRPB FAMILY PROTEIN"/>
    <property type="match status" value="1"/>
</dbReference>
<evidence type="ECO:0000313" key="1">
    <source>
        <dbReference type="EMBL" id="GLK02379.1"/>
    </source>
</evidence>
<organism evidence="1 2">
    <name type="scientific">Microbacterium keratanolyticum</name>
    <dbReference type="NCBI Taxonomy" id="67574"/>
    <lineage>
        <taxon>Bacteria</taxon>
        <taxon>Bacillati</taxon>
        <taxon>Actinomycetota</taxon>
        <taxon>Actinomycetes</taxon>
        <taxon>Micrococcales</taxon>
        <taxon>Microbacteriaceae</taxon>
        <taxon>Microbacterium</taxon>
    </lineage>
</organism>
<proteinExistence type="predicted"/>
<reference evidence="1" key="2">
    <citation type="submission" date="2023-01" db="EMBL/GenBank/DDBJ databases">
        <authorList>
            <person name="Sun Q."/>
            <person name="Evtushenko L."/>
        </authorList>
    </citation>
    <scope>NUCLEOTIDE SEQUENCE</scope>
    <source>
        <strain evidence="1">VKM Ac-1958</strain>
    </source>
</reference>
<comment type="caution">
    <text evidence="1">The sequence shown here is derived from an EMBL/GenBank/DDBJ whole genome shotgun (WGS) entry which is preliminary data.</text>
</comment>
<dbReference type="InterPro" id="IPR007344">
    <property type="entry name" value="GrpB/CoaE"/>
</dbReference>
<evidence type="ECO:0000313" key="2">
    <source>
        <dbReference type="Proteomes" id="UP001142325"/>
    </source>
</evidence>
<reference evidence="1" key="1">
    <citation type="journal article" date="2014" name="Int. J. Syst. Evol. Microbiol.">
        <title>Complete genome sequence of Corynebacterium casei LMG S-19264T (=DSM 44701T), isolated from a smear-ripened cheese.</title>
        <authorList>
            <consortium name="US DOE Joint Genome Institute (JGI-PGF)"/>
            <person name="Walter F."/>
            <person name="Albersmeier A."/>
            <person name="Kalinowski J."/>
            <person name="Ruckert C."/>
        </authorList>
    </citation>
    <scope>NUCLEOTIDE SEQUENCE</scope>
    <source>
        <strain evidence="1">VKM Ac-1958</strain>
    </source>
</reference>
<protein>
    <recommendedName>
        <fullName evidence="3">GrpB family protein</fullName>
    </recommendedName>
</protein>
<name>A0A9W6M9N7_9MICO</name>
<keyword evidence="2" id="KW-1185">Reference proteome</keyword>